<feature type="transmembrane region" description="Helical" evidence="1">
    <location>
        <begin position="486"/>
        <end position="503"/>
    </location>
</feature>
<name>A0A1H4SJC0_9MICC</name>
<organism evidence="2 3">
    <name type="scientific">Arthrobacter woluwensis</name>
    <dbReference type="NCBI Taxonomy" id="156980"/>
    <lineage>
        <taxon>Bacteria</taxon>
        <taxon>Bacillati</taxon>
        <taxon>Actinomycetota</taxon>
        <taxon>Actinomycetes</taxon>
        <taxon>Micrococcales</taxon>
        <taxon>Micrococcaceae</taxon>
        <taxon>Arthrobacter</taxon>
    </lineage>
</organism>
<feature type="transmembrane region" description="Helical" evidence="1">
    <location>
        <begin position="672"/>
        <end position="693"/>
    </location>
</feature>
<dbReference type="PANTHER" id="PTHR43685:SF3">
    <property type="entry name" value="SLR2126 PROTEIN"/>
    <property type="match status" value="1"/>
</dbReference>
<protein>
    <submittedName>
        <fullName evidence="2">Glycosyltransferase, GT2 family</fullName>
    </submittedName>
</protein>
<keyword evidence="3" id="KW-1185">Reference proteome</keyword>
<proteinExistence type="predicted"/>
<feature type="transmembrane region" description="Helical" evidence="1">
    <location>
        <begin position="455"/>
        <end position="479"/>
    </location>
</feature>
<dbReference type="Proteomes" id="UP000182652">
    <property type="component" value="Unassembled WGS sequence"/>
</dbReference>
<sequence>MVVSHQGSAYLPRTLAALSRQSRAADVCIGVDAASSDGSARLLEDAFGSDNVTLFRHPRLGFGAAVQAGLATADRLRAGDAGALSADQQWVWLLHDDSAPAPDALERLLEAVERSSNVTIAGAKQLDWNSQRKLVDAGLAVSTWAERLTLIEADELDQGQYDQLRDRFAVNSAGMLVRRDVWDAMGGFDPALPGTGDDVDLCWRNWLAGNNVAFVPQARVYHVQNRPHALGTPAAARTSQVYLRLKHTSWWKIPFLVLGTLIASVGRFLLAVAMKDPGYGFQQLAGTIRGVSRPVALARGRKVAARTRKNPRKTIRRLQTSREEVWAHRRSLMEALGADELLDASYSSTGLASEPSGDNQDDFSALAAPTRAFAGWGLIASVLITAGIALVGFFPVLGGTQSGGGLLPLSTTLGEVWDNATRSWVTLEAGYPGHGDPFGLVLWILSVLNGGQPSLVVQSVLLGAMPLAAAGAWFLAASLTRHRRTWFLAGLIWGTAPALFTSLNQGRLGAILVHVLTPWLVLALVRATGSARDRRLEARADGLLPQAPVTSRAGVGGTISWTAAAWAGLLLAAVTASAPVLLVPSLVSVVLLALLLRRRGRALWWSLTPPLALFLPFAFTAVTQPRAFLADPGVPLASGAAPLWQQLLGQPIAVDLHAAVPGLGWLPGDVPWAFILMLVVSAPVLLFAVWGALVPGRRGRTGTVALLVAALFLAVGWIVPGIAVAVGVDAVVTPFTGPAVSVASCAVLVSAVVGADRALQRRKASRTRRAPWRVGVVSVAVVVLLLGPALSSWTWLASNLGVGTVADGPRYGAAKLFQTQDKPQIPATAVDRGRGPEQTRTLVITELGDGSYTAALVRGSGTTLDALSTLAAVHGIRNDSEAPAADDDASAGIRTAVATIVAGQGVDPRPTLEKLGAGFVVLKGANDAAGLTASRIDAVPGLAAVGPTDAGWLWRVRALDQPPLKDSDTINRVRVLDRSGKVESQLPSGTVGVDTTLGSGAEGRKLVLAERSDANWTASLDGKRLNPTSVGWQQAFDLPAGGGHLVVAHSDPWIPWVRVITWLVFIVTALLAVPIPERPGKVRMVRDEASLRKAGND</sequence>
<evidence type="ECO:0000313" key="2">
    <source>
        <dbReference type="EMBL" id="SEC44190.1"/>
    </source>
</evidence>
<dbReference type="InterPro" id="IPR050834">
    <property type="entry name" value="Glycosyltransf_2"/>
</dbReference>
<feature type="transmembrane region" description="Helical" evidence="1">
    <location>
        <begin position="250"/>
        <end position="270"/>
    </location>
</feature>
<dbReference type="EMBL" id="FNSN01000003">
    <property type="protein sequence ID" value="SEC44190.1"/>
    <property type="molecule type" value="Genomic_DNA"/>
</dbReference>
<evidence type="ECO:0000256" key="1">
    <source>
        <dbReference type="SAM" id="Phobius"/>
    </source>
</evidence>
<dbReference type="GO" id="GO:0016740">
    <property type="term" value="F:transferase activity"/>
    <property type="evidence" value="ECO:0007669"/>
    <property type="project" value="UniProtKB-KW"/>
</dbReference>
<feature type="transmembrane region" description="Helical" evidence="1">
    <location>
        <begin position="509"/>
        <end position="528"/>
    </location>
</feature>
<dbReference type="AlphaFoldDB" id="A0A1H4SJC0"/>
<dbReference type="SUPFAM" id="SSF53448">
    <property type="entry name" value="Nucleotide-diphospho-sugar transferases"/>
    <property type="match status" value="1"/>
</dbReference>
<feature type="transmembrane region" description="Helical" evidence="1">
    <location>
        <begin position="732"/>
        <end position="753"/>
    </location>
</feature>
<feature type="transmembrane region" description="Helical" evidence="1">
    <location>
        <begin position="603"/>
        <end position="622"/>
    </location>
</feature>
<feature type="transmembrane region" description="Helical" evidence="1">
    <location>
        <begin position="1053"/>
        <end position="1075"/>
    </location>
</feature>
<keyword evidence="1" id="KW-0472">Membrane</keyword>
<keyword evidence="1" id="KW-0812">Transmembrane</keyword>
<keyword evidence="1" id="KW-1133">Transmembrane helix</keyword>
<feature type="transmembrane region" description="Helical" evidence="1">
    <location>
        <begin position="578"/>
        <end position="596"/>
    </location>
</feature>
<gene>
    <name evidence="2" type="ORF">SAMN04489745_2879</name>
</gene>
<feature type="transmembrane region" description="Helical" evidence="1">
    <location>
        <begin position="774"/>
        <end position="796"/>
    </location>
</feature>
<feature type="transmembrane region" description="Helical" evidence="1">
    <location>
        <begin position="373"/>
        <end position="397"/>
    </location>
</feature>
<keyword evidence="2" id="KW-0808">Transferase</keyword>
<dbReference type="RefSeq" id="WP_373277848.1">
    <property type="nucleotide sequence ID" value="NZ_FNSN01000003.1"/>
</dbReference>
<reference evidence="2 3" key="1">
    <citation type="submission" date="2016-10" db="EMBL/GenBank/DDBJ databases">
        <authorList>
            <person name="de Groot N.N."/>
        </authorList>
    </citation>
    <scope>NUCLEOTIDE SEQUENCE [LARGE SCALE GENOMIC DNA]</scope>
    <source>
        <strain evidence="2 3">DSM 10495</strain>
    </source>
</reference>
<feature type="transmembrane region" description="Helical" evidence="1">
    <location>
        <begin position="705"/>
        <end position="726"/>
    </location>
</feature>
<dbReference type="Pfam" id="PF13641">
    <property type="entry name" value="Glyco_tranf_2_3"/>
    <property type="match status" value="1"/>
</dbReference>
<accession>A0A1H4SJC0</accession>
<dbReference type="PANTHER" id="PTHR43685">
    <property type="entry name" value="GLYCOSYLTRANSFERASE"/>
    <property type="match status" value="1"/>
</dbReference>
<dbReference type="InterPro" id="IPR029044">
    <property type="entry name" value="Nucleotide-diphossugar_trans"/>
</dbReference>
<evidence type="ECO:0000313" key="3">
    <source>
        <dbReference type="Proteomes" id="UP000182652"/>
    </source>
</evidence>
<feature type="transmembrane region" description="Helical" evidence="1">
    <location>
        <begin position="549"/>
        <end position="572"/>
    </location>
</feature>
<dbReference type="Gene3D" id="3.90.550.10">
    <property type="entry name" value="Spore Coat Polysaccharide Biosynthesis Protein SpsA, Chain A"/>
    <property type="match status" value="1"/>
</dbReference>
<dbReference type="STRING" id="156980.SAMN04489745_2879"/>